<dbReference type="InterPro" id="IPR002035">
    <property type="entry name" value="VWF_A"/>
</dbReference>
<protein>
    <submittedName>
        <fullName evidence="3">DUF58 domain-containing protein</fullName>
    </submittedName>
</protein>
<accession>A0A842HE56</accession>
<dbReference type="SUPFAM" id="SSF53300">
    <property type="entry name" value="vWA-like"/>
    <property type="match status" value="1"/>
</dbReference>
<gene>
    <name evidence="3" type="ORF">H5P28_06690</name>
</gene>
<feature type="domain" description="VWFA" evidence="2">
    <location>
        <begin position="123"/>
        <end position="288"/>
    </location>
</feature>
<comment type="caution">
    <text evidence="3">The sequence shown here is derived from an EMBL/GenBank/DDBJ whole genome shotgun (WGS) entry which is preliminary data.</text>
</comment>
<proteinExistence type="predicted"/>
<dbReference type="PANTHER" id="PTHR33608:SF7">
    <property type="entry name" value="DUF58 DOMAIN-CONTAINING PROTEIN"/>
    <property type="match status" value="1"/>
</dbReference>
<dbReference type="Gene3D" id="3.40.50.410">
    <property type="entry name" value="von Willebrand factor, type A domain"/>
    <property type="match status" value="1"/>
</dbReference>
<dbReference type="SMART" id="SM00327">
    <property type="entry name" value="VWA"/>
    <property type="match status" value="1"/>
</dbReference>
<name>A0A842HE56_9BACT</name>
<evidence type="ECO:0000259" key="2">
    <source>
        <dbReference type="SMART" id="SM00327"/>
    </source>
</evidence>
<dbReference type="EMBL" id="JACHVB010000020">
    <property type="protein sequence ID" value="MBC2593946.1"/>
    <property type="molecule type" value="Genomic_DNA"/>
</dbReference>
<dbReference type="InterPro" id="IPR002881">
    <property type="entry name" value="DUF58"/>
</dbReference>
<feature type="region of interest" description="Disordered" evidence="1">
    <location>
        <begin position="1"/>
        <end position="42"/>
    </location>
</feature>
<evidence type="ECO:0000313" key="4">
    <source>
        <dbReference type="Proteomes" id="UP000546464"/>
    </source>
</evidence>
<organism evidence="3 4">
    <name type="scientific">Ruficoccus amylovorans</name>
    <dbReference type="NCBI Taxonomy" id="1804625"/>
    <lineage>
        <taxon>Bacteria</taxon>
        <taxon>Pseudomonadati</taxon>
        <taxon>Verrucomicrobiota</taxon>
        <taxon>Opitutia</taxon>
        <taxon>Puniceicoccales</taxon>
        <taxon>Cerasicoccaceae</taxon>
        <taxon>Ruficoccus</taxon>
    </lineage>
</organism>
<evidence type="ECO:0000256" key="1">
    <source>
        <dbReference type="SAM" id="MobiDB-lite"/>
    </source>
</evidence>
<evidence type="ECO:0000313" key="3">
    <source>
        <dbReference type="EMBL" id="MBC2593946.1"/>
    </source>
</evidence>
<dbReference type="InterPro" id="IPR036465">
    <property type="entry name" value="vWFA_dom_sf"/>
</dbReference>
<dbReference type="Proteomes" id="UP000546464">
    <property type="component" value="Unassembled WGS sequence"/>
</dbReference>
<keyword evidence="4" id="KW-1185">Reference proteome</keyword>
<sequence length="341" mass="39004">MDSRPPKLPASGPPPPLAMNKPPPLPDERGPSRLAPAKLERPRKRASVLTLKELSRYHNLLVFARSRVEGYFSGKHKSTKRGGAGEFTDYKQYVPGDDIGNIDWKVYGRTRRLYLRRYTEETDMTVYVLVDVSASMAYRGERRQPKSFLAAKIAAALSYLMIRQGDQTGLGLFDETLKSFIPPGSSQRKLHEIVRTLEEIEPSSRTGLANALRQAEAVFRQRGRLVIISDFLDQPQEIFDTLGRFLHRRFEILLMQVLDPDERELPAHAAAQYVDMETGARMRVDPLELRAAYREQMAGFIRRLERDAVNRRIDHCLIDSSFPYTQAIEAYLGFRNGRPIR</sequence>
<dbReference type="PANTHER" id="PTHR33608">
    <property type="entry name" value="BLL2464 PROTEIN"/>
    <property type="match status" value="1"/>
</dbReference>
<dbReference type="Pfam" id="PF01882">
    <property type="entry name" value="DUF58"/>
    <property type="match status" value="1"/>
</dbReference>
<reference evidence="3 4" key="1">
    <citation type="submission" date="2020-07" db="EMBL/GenBank/DDBJ databases">
        <authorList>
            <person name="Feng X."/>
        </authorList>
    </citation>
    <scope>NUCLEOTIDE SEQUENCE [LARGE SCALE GENOMIC DNA]</scope>
    <source>
        <strain evidence="3 4">JCM31066</strain>
    </source>
</reference>
<dbReference type="RefSeq" id="WP_185674933.1">
    <property type="nucleotide sequence ID" value="NZ_JACHVB010000020.1"/>
</dbReference>
<dbReference type="AlphaFoldDB" id="A0A842HE56"/>
<feature type="compositionally biased region" description="Pro residues" evidence="1">
    <location>
        <begin position="1"/>
        <end position="25"/>
    </location>
</feature>